<protein>
    <submittedName>
        <fullName evidence="2">Uncharacterized protein</fullName>
    </submittedName>
</protein>
<evidence type="ECO:0000256" key="1">
    <source>
        <dbReference type="SAM" id="Phobius"/>
    </source>
</evidence>
<proteinExistence type="predicted"/>
<keyword evidence="1" id="KW-0812">Transmembrane</keyword>
<dbReference type="Proteomes" id="UP000800036">
    <property type="component" value="Unassembled WGS sequence"/>
</dbReference>
<name>A0A6A5V4D5_9PLEO</name>
<feature type="transmembrane region" description="Helical" evidence="1">
    <location>
        <begin position="35"/>
        <end position="52"/>
    </location>
</feature>
<keyword evidence="3" id="KW-1185">Reference proteome</keyword>
<keyword evidence="1" id="KW-1133">Transmembrane helix</keyword>
<sequence>MLSVAGPIMWNSSRLQSAPGREMFRKMRSCLVMDIYVRVLSALLDLVLLLFLRNCRIRNLLRCIFRNAGCAFADRSPPSPFTAADFLEETCVKEVPRLTDPTEPGCEIAVPRGFQSCKLPQLVFLDSVAGYQDLPAACWILAAGLVEEAVMAMLSSMHHAGVLIVLTESAKNIFFSLACIVGRFRIFQGSKELDCMPCRLPRRSKSCSCCF</sequence>
<dbReference type="AlphaFoldDB" id="A0A6A5V4D5"/>
<keyword evidence="1" id="KW-0472">Membrane</keyword>
<dbReference type="EMBL" id="ML976688">
    <property type="protein sequence ID" value="KAF1972293.1"/>
    <property type="molecule type" value="Genomic_DNA"/>
</dbReference>
<evidence type="ECO:0000313" key="2">
    <source>
        <dbReference type="EMBL" id="KAF1972293.1"/>
    </source>
</evidence>
<organism evidence="2 3">
    <name type="scientific">Bimuria novae-zelandiae CBS 107.79</name>
    <dbReference type="NCBI Taxonomy" id="1447943"/>
    <lineage>
        <taxon>Eukaryota</taxon>
        <taxon>Fungi</taxon>
        <taxon>Dikarya</taxon>
        <taxon>Ascomycota</taxon>
        <taxon>Pezizomycotina</taxon>
        <taxon>Dothideomycetes</taxon>
        <taxon>Pleosporomycetidae</taxon>
        <taxon>Pleosporales</taxon>
        <taxon>Massarineae</taxon>
        <taxon>Didymosphaeriaceae</taxon>
        <taxon>Bimuria</taxon>
    </lineage>
</organism>
<evidence type="ECO:0000313" key="3">
    <source>
        <dbReference type="Proteomes" id="UP000800036"/>
    </source>
</evidence>
<accession>A0A6A5V4D5</accession>
<reference evidence="2" key="1">
    <citation type="journal article" date="2020" name="Stud. Mycol.">
        <title>101 Dothideomycetes genomes: a test case for predicting lifestyles and emergence of pathogens.</title>
        <authorList>
            <person name="Haridas S."/>
            <person name="Albert R."/>
            <person name="Binder M."/>
            <person name="Bloem J."/>
            <person name="Labutti K."/>
            <person name="Salamov A."/>
            <person name="Andreopoulos B."/>
            <person name="Baker S."/>
            <person name="Barry K."/>
            <person name="Bills G."/>
            <person name="Bluhm B."/>
            <person name="Cannon C."/>
            <person name="Castanera R."/>
            <person name="Culley D."/>
            <person name="Daum C."/>
            <person name="Ezra D."/>
            <person name="Gonzalez J."/>
            <person name="Henrissat B."/>
            <person name="Kuo A."/>
            <person name="Liang C."/>
            <person name="Lipzen A."/>
            <person name="Lutzoni F."/>
            <person name="Magnuson J."/>
            <person name="Mondo S."/>
            <person name="Nolan M."/>
            <person name="Ohm R."/>
            <person name="Pangilinan J."/>
            <person name="Park H.-J."/>
            <person name="Ramirez L."/>
            <person name="Alfaro M."/>
            <person name="Sun H."/>
            <person name="Tritt A."/>
            <person name="Yoshinaga Y."/>
            <person name="Zwiers L.-H."/>
            <person name="Turgeon B."/>
            <person name="Goodwin S."/>
            <person name="Spatafora J."/>
            <person name="Crous P."/>
            <person name="Grigoriev I."/>
        </authorList>
    </citation>
    <scope>NUCLEOTIDE SEQUENCE</scope>
    <source>
        <strain evidence="2">CBS 107.79</strain>
    </source>
</reference>
<gene>
    <name evidence="2" type="ORF">BU23DRAFT_165364</name>
</gene>